<proteinExistence type="predicted"/>
<dbReference type="AlphaFoldDB" id="A0A1J1JAQ3"/>
<evidence type="ECO:0000313" key="2">
    <source>
        <dbReference type="Proteomes" id="UP000183832"/>
    </source>
</evidence>
<protein>
    <submittedName>
        <fullName evidence="1">CLUMA_CG021090, isoform A</fullName>
    </submittedName>
</protein>
<organism evidence="1 2">
    <name type="scientific">Clunio marinus</name>
    <dbReference type="NCBI Taxonomy" id="568069"/>
    <lineage>
        <taxon>Eukaryota</taxon>
        <taxon>Metazoa</taxon>
        <taxon>Ecdysozoa</taxon>
        <taxon>Arthropoda</taxon>
        <taxon>Hexapoda</taxon>
        <taxon>Insecta</taxon>
        <taxon>Pterygota</taxon>
        <taxon>Neoptera</taxon>
        <taxon>Endopterygota</taxon>
        <taxon>Diptera</taxon>
        <taxon>Nematocera</taxon>
        <taxon>Chironomoidea</taxon>
        <taxon>Chironomidae</taxon>
        <taxon>Clunio</taxon>
    </lineage>
</organism>
<dbReference type="Proteomes" id="UP000183832">
    <property type="component" value="Unassembled WGS sequence"/>
</dbReference>
<accession>A0A1J1JAQ3</accession>
<name>A0A1J1JAQ3_9DIPT</name>
<evidence type="ECO:0000313" key="1">
    <source>
        <dbReference type="EMBL" id="CRL08113.1"/>
    </source>
</evidence>
<reference evidence="1 2" key="1">
    <citation type="submission" date="2015-04" db="EMBL/GenBank/DDBJ databases">
        <authorList>
            <person name="Syromyatnikov M.Y."/>
            <person name="Popov V.N."/>
        </authorList>
    </citation>
    <scope>NUCLEOTIDE SEQUENCE [LARGE SCALE GENOMIC DNA]</scope>
</reference>
<gene>
    <name evidence="1" type="ORF">CLUMA_CG021090</name>
</gene>
<dbReference type="EMBL" id="CVRI01000074">
    <property type="protein sequence ID" value="CRL08113.1"/>
    <property type="molecule type" value="Genomic_DNA"/>
</dbReference>
<keyword evidence="2" id="KW-1185">Reference proteome</keyword>
<sequence>MDALELLLLLWDPRLKPCIKNKYGSTGSLLKIKSSGYKNLYLVLSFPWNSPKSFLNVENYENCCYAQFSHESRHKDDKIG</sequence>